<organism evidence="1 2">
    <name type="scientific">Archangium lansingense</name>
    <dbReference type="NCBI Taxonomy" id="2995310"/>
    <lineage>
        <taxon>Bacteria</taxon>
        <taxon>Pseudomonadati</taxon>
        <taxon>Myxococcota</taxon>
        <taxon>Myxococcia</taxon>
        <taxon>Myxococcales</taxon>
        <taxon>Cystobacterineae</taxon>
        <taxon>Archangiaceae</taxon>
        <taxon>Archangium</taxon>
    </lineage>
</organism>
<dbReference type="Proteomes" id="UP001207654">
    <property type="component" value="Unassembled WGS sequence"/>
</dbReference>
<accession>A0ABT3ZXJ1</accession>
<keyword evidence="2" id="KW-1185">Reference proteome</keyword>
<proteinExistence type="predicted"/>
<evidence type="ECO:0000313" key="1">
    <source>
        <dbReference type="EMBL" id="MCY1073806.1"/>
    </source>
</evidence>
<sequence length="226" mass="24538">MPKPVPSSATPPLPNATRFPVSESALTSLLPAFTDFLYDFKSPYYPWAIPGVSLPLAPPKLINCCTFAEALLVKAWANTYGQAFQWNSKRHGQMMITSASDLFSPVTAVIEAEMGTPVAANQPPSAWCLLQGWRSSTSGHTFIIAAYHAATDRVLTLEANAAYSIKGVGYRNFGSIRDFPGGRPPSRWWESSAAPTWRGILSAYPQGLKMAKLNVYGLSWSGLPPV</sequence>
<evidence type="ECO:0000313" key="2">
    <source>
        <dbReference type="Proteomes" id="UP001207654"/>
    </source>
</evidence>
<name>A0ABT3ZXJ1_9BACT</name>
<comment type="caution">
    <text evidence="1">The sequence shown here is derived from an EMBL/GenBank/DDBJ whole genome shotgun (WGS) entry which is preliminary data.</text>
</comment>
<evidence type="ECO:0008006" key="3">
    <source>
        <dbReference type="Google" id="ProtNLM"/>
    </source>
</evidence>
<reference evidence="1 2" key="1">
    <citation type="submission" date="2022-11" db="EMBL/GenBank/DDBJ databases">
        <title>Minimal conservation of predation-associated metabolite biosynthetic gene clusters underscores biosynthetic potential of Myxococcota including descriptions for ten novel species: Archangium lansinium sp. nov., Myxococcus landrumus sp. nov., Nannocystis bai.</title>
        <authorList>
            <person name="Ahearne A."/>
            <person name="Stevens C."/>
            <person name="Phillips K."/>
        </authorList>
    </citation>
    <scope>NUCLEOTIDE SEQUENCE [LARGE SCALE GENOMIC DNA]</scope>
    <source>
        <strain evidence="1 2">MIWBW</strain>
    </source>
</reference>
<protein>
    <recommendedName>
        <fullName evidence="3">Peptidase C51 domain-containing protein</fullName>
    </recommendedName>
</protein>
<dbReference type="EMBL" id="JAPNKA010000001">
    <property type="protein sequence ID" value="MCY1073806.1"/>
    <property type="molecule type" value="Genomic_DNA"/>
</dbReference>
<dbReference type="RefSeq" id="WP_267532798.1">
    <property type="nucleotide sequence ID" value="NZ_JAPNKA010000001.1"/>
</dbReference>
<gene>
    <name evidence="1" type="ORF">OV287_04855</name>
</gene>